<dbReference type="KEGG" id="loa:LOAG_15926"/>
<feature type="region of interest" description="Disordered" evidence="3">
    <location>
        <begin position="1"/>
        <end position="22"/>
    </location>
</feature>
<reference evidence="4" key="1">
    <citation type="submission" date="2012-04" db="EMBL/GenBank/DDBJ databases">
        <title>The Genome Sequence of Loa loa.</title>
        <authorList>
            <consortium name="The Broad Institute Genome Sequencing Platform"/>
            <consortium name="Broad Institute Genome Sequencing Center for Infectious Disease"/>
            <person name="Nutman T.B."/>
            <person name="Fink D.L."/>
            <person name="Russ C."/>
            <person name="Young S."/>
            <person name="Zeng Q."/>
            <person name="Gargeya S."/>
            <person name="Alvarado L."/>
            <person name="Berlin A."/>
            <person name="Chapman S.B."/>
            <person name="Chen Z."/>
            <person name="Freedman E."/>
            <person name="Gellesch M."/>
            <person name="Goldberg J."/>
            <person name="Griggs A."/>
            <person name="Gujja S."/>
            <person name="Heilman E.R."/>
            <person name="Heiman D."/>
            <person name="Howarth C."/>
            <person name="Mehta T."/>
            <person name="Neiman D."/>
            <person name="Pearson M."/>
            <person name="Roberts A."/>
            <person name="Saif S."/>
            <person name="Shea T."/>
            <person name="Shenoy N."/>
            <person name="Sisk P."/>
            <person name="Stolte C."/>
            <person name="Sykes S."/>
            <person name="White J."/>
            <person name="Yandava C."/>
            <person name="Haas B."/>
            <person name="Henn M.R."/>
            <person name="Nusbaum C."/>
            <person name="Birren B."/>
        </authorList>
    </citation>
    <scope>NUCLEOTIDE SEQUENCE [LARGE SCALE GENOMIC DNA]</scope>
</reference>
<dbReference type="InterPro" id="IPR003134">
    <property type="entry name" value="Hs1_Cortactin"/>
</dbReference>
<evidence type="ECO:0000256" key="2">
    <source>
        <dbReference type="ARBA" id="ARBA00022737"/>
    </source>
</evidence>
<keyword evidence="1" id="KW-0597">Phosphoprotein</keyword>
<dbReference type="PANTHER" id="PTHR10829">
    <property type="entry name" value="CORTACTIN AND DREBRIN"/>
    <property type="match status" value="1"/>
</dbReference>
<dbReference type="GO" id="GO:0005884">
    <property type="term" value="C:actin filament"/>
    <property type="evidence" value="ECO:0007669"/>
    <property type="project" value="TreeGrafter"/>
</dbReference>
<dbReference type="GO" id="GO:0051015">
    <property type="term" value="F:actin filament binding"/>
    <property type="evidence" value="ECO:0007669"/>
    <property type="project" value="TreeGrafter"/>
</dbReference>
<dbReference type="GeneID" id="9953421"/>
<dbReference type="AlphaFoldDB" id="A0A1S0TF43"/>
<evidence type="ECO:0000256" key="1">
    <source>
        <dbReference type="ARBA" id="ARBA00022553"/>
    </source>
</evidence>
<dbReference type="OrthoDB" id="5971719at2759"/>
<proteinExistence type="predicted"/>
<evidence type="ECO:0000313" key="4">
    <source>
        <dbReference type="EMBL" id="EFO12607.2"/>
    </source>
</evidence>
<feature type="compositionally biased region" description="Basic and acidic residues" evidence="3">
    <location>
        <begin position="45"/>
        <end position="79"/>
    </location>
</feature>
<feature type="region of interest" description="Disordered" evidence="3">
    <location>
        <begin position="45"/>
        <end position="117"/>
    </location>
</feature>
<feature type="compositionally biased region" description="Basic and acidic residues" evidence="3">
    <location>
        <begin position="92"/>
        <end position="106"/>
    </location>
</feature>
<dbReference type="GO" id="GO:0030833">
    <property type="term" value="P:regulation of actin filament polymerization"/>
    <property type="evidence" value="ECO:0007669"/>
    <property type="project" value="TreeGrafter"/>
</dbReference>
<dbReference type="GO" id="GO:0005886">
    <property type="term" value="C:plasma membrane"/>
    <property type="evidence" value="ECO:0007669"/>
    <property type="project" value="TreeGrafter"/>
</dbReference>
<organism evidence="4">
    <name type="scientific">Loa loa</name>
    <name type="common">Eye worm</name>
    <name type="synonym">Filaria loa</name>
    <dbReference type="NCBI Taxonomy" id="7209"/>
    <lineage>
        <taxon>Eukaryota</taxon>
        <taxon>Metazoa</taxon>
        <taxon>Ecdysozoa</taxon>
        <taxon>Nematoda</taxon>
        <taxon>Chromadorea</taxon>
        <taxon>Rhabditida</taxon>
        <taxon>Spirurina</taxon>
        <taxon>Spiruromorpha</taxon>
        <taxon>Filarioidea</taxon>
        <taxon>Onchocercidae</taxon>
        <taxon>Loa</taxon>
    </lineage>
</organism>
<evidence type="ECO:0000256" key="3">
    <source>
        <dbReference type="SAM" id="MobiDB-lite"/>
    </source>
</evidence>
<sequence length="134" mass="15478">EDRKDKSAVGWDEHGKLATHQSQVDYKKGFGGKFGIQEDRKDKSAVGWDDYEKLDKHESQTDYKRSFDGHFDLQDDRQYKSAVDTQQYNESTQHENQKEYAKEEQVPRGNALPVAPKGRALNLRAKFEQLSVAE</sequence>
<dbReference type="GO" id="GO:0030427">
    <property type="term" value="C:site of polarized growth"/>
    <property type="evidence" value="ECO:0007669"/>
    <property type="project" value="TreeGrafter"/>
</dbReference>
<name>A0A1S0TF43_LOALO</name>
<dbReference type="InParanoid" id="A0A1S0TF43"/>
<dbReference type="EMBL" id="JH715270">
    <property type="protein sequence ID" value="EFO12607.2"/>
    <property type="molecule type" value="Genomic_DNA"/>
</dbReference>
<evidence type="ECO:0008006" key="5">
    <source>
        <dbReference type="Google" id="ProtNLM"/>
    </source>
</evidence>
<dbReference type="PROSITE" id="PS51090">
    <property type="entry name" value="CORTACTIN"/>
    <property type="match status" value="3"/>
</dbReference>
<dbReference type="GO" id="GO:0030864">
    <property type="term" value="C:cortical actin cytoskeleton"/>
    <property type="evidence" value="ECO:0007669"/>
    <property type="project" value="TreeGrafter"/>
</dbReference>
<gene>
    <name evidence="4" type="ORF">LOAG_15926</name>
</gene>
<dbReference type="PANTHER" id="PTHR10829:SF23">
    <property type="entry name" value="CORTACTIN, ISOFORM A"/>
    <property type="match status" value="1"/>
</dbReference>
<dbReference type="Pfam" id="PF02218">
    <property type="entry name" value="HS1_rep"/>
    <property type="match status" value="2"/>
</dbReference>
<feature type="non-terminal residue" evidence="4">
    <location>
        <position position="134"/>
    </location>
</feature>
<feature type="compositionally biased region" description="Basic and acidic residues" evidence="3">
    <location>
        <begin position="1"/>
        <end position="16"/>
    </location>
</feature>
<protein>
    <recommendedName>
        <fullName evidence="5">Cortactin</fullName>
    </recommendedName>
</protein>
<accession>A0A1S0TF43</accession>
<feature type="non-terminal residue" evidence="4">
    <location>
        <position position="1"/>
    </location>
</feature>
<dbReference type="RefSeq" id="XP_020300914.1">
    <property type="nucleotide sequence ID" value="XM_020448977.1"/>
</dbReference>
<dbReference type="GO" id="GO:0016477">
    <property type="term" value="P:cell migration"/>
    <property type="evidence" value="ECO:0007669"/>
    <property type="project" value="TreeGrafter"/>
</dbReference>
<keyword evidence="2" id="KW-0677">Repeat</keyword>
<dbReference type="CTD" id="9953421"/>